<name>A0A0E9WW94_ANGAN</name>
<evidence type="ECO:0000313" key="1">
    <source>
        <dbReference type="EMBL" id="JAH94634.1"/>
    </source>
</evidence>
<organism evidence="1">
    <name type="scientific">Anguilla anguilla</name>
    <name type="common">European freshwater eel</name>
    <name type="synonym">Muraena anguilla</name>
    <dbReference type="NCBI Taxonomy" id="7936"/>
    <lineage>
        <taxon>Eukaryota</taxon>
        <taxon>Metazoa</taxon>
        <taxon>Chordata</taxon>
        <taxon>Craniata</taxon>
        <taxon>Vertebrata</taxon>
        <taxon>Euteleostomi</taxon>
        <taxon>Actinopterygii</taxon>
        <taxon>Neopterygii</taxon>
        <taxon>Teleostei</taxon>
        <taxon>Anguilliformes</taxon>
        <taxon>Anguillidae</taxon>
        <taxon>Anguilla</taxon>
    </lineage>
</organism>
<accession>A0A0E9WW94</accession>
<sequence length="50" mass="5846">MLPLFTSSQFAVEDLCNLYVNVLNFLKYSKQSRYVMLAARITLNHYTTVK</sequence>
<dbReference type="AlphaFoldDB" id="A0A0E9WW94"/>
<reference evidence="1" key="1">
    <citation type="submission" date="2014-11" db="EMBL/GenBank/DDBJ databases">
        <authorList>
            <person name="Amaro Gonzalez C."/>
        </authorList>
    </citation>
    <scope>NUCLEOTIDE SEQUENCE</scope>
</reference>
<protein>
    <submittedName>
        <fullName evidence="1">Uncharacterized protein</fullName>
    </submittedName>
</protein>
<reference evidence="1" key="2">
    <citation type="journal article" date="2015" name="Fish Shellfish Immunol.">
        <title>Early steps in the European eel (Anguilla anguilla)-Vibrio vulnificus interaction in the gills: Role of the RtxA13 toxin.</title>
        <authorList>
            <person name="Callol A."/>
            <person name="Pajuelo D."/>
            <person name="Ebbesson L."/>
            <person name="Teles M."/>
            <person name="MacKenzie S."/>
            <person name="Amaro C."/>
        </authorList>
    </citation>
    <scope>NUCLEOTIDE SEQUENCE</scope>
</reference>
<proteinExistence type="predicted"/>
<dbReference type="EMBL" id="GBXM01013943">
    <property type="protein sequence ID" value="JAH94634.1"/>
    <property type="molecule type" value="Transcribed_RNA"/>
</dbReference>